<gene>
    <name evidence="1" type="ORF">CPB83DRAFT_728171</name>
</gene>
<evidence type="ECO:0008006" key="3">
    <source>
        <dbReference type="Google" id="ProtNLM"/>
    </source>
</evidence>
<name>A0A9P6ERF6_9AGAR</name>
<dbReference type="AlphaFoldDB" id="A0A9P6ERF6"/>
<organism evidence="1 2">
    <name type="scientific">Crepidotus variabilis</name>
    <dbReference type="NCBI Taxonomy" id="179855"/>
    <lineage>
        <taxon>Eukaryota</taxon>
        <taxon>Fungi</taxon>
        <taxon>Dikarya</taxon>
        <taxon>Basidiomycota</taxon>
        <taxon>Agaricomycotina</taxon>
        <taxon>Agaricomycetes</taxon>
        <taxon>Agaricomycetidae</taxon>
        <taxon>Agaricales</taxon>
        <taxon>Agaricineae</taxon>
        <taxon>Crepidotaceae</taxon>
        <taxon>Crepidotus</taxon>
    </lineage>
</organism>
<keyword evidence="2" id="KW-1185">Reference proteome</keyword>
<proteinExistence type="predicted"/>
<dbReference type="EMBL" id="MU157827">
    <property type="protein sequence ID" value="KAF9533782.1"/>
    <property type="molecule type" value="Genomic_DNA"/>
</dbReference>
<evidence type="ECO:0000313" key="1">
    <source>
        <dbReference type="EMBL" id="KAF9533782.1"/>
    </source>
</evidence>
<accession>A0A9P6ERF6</accession>
<sequence>FALKIAADWGWKKDQAEKLIRDLNDYSQGKAPFTGGLKNASEWWISLIPSTHDRPLKAMAVKIFSIVPHTAEVEQLFSSLGLSQSQQQTRRTVEHMETIGTLRNHYIWKVQQDLQAEGKSIRRKHGHMHTQQEPGINLERAKKLTEKFTWVPDIEEEEQGKQAEDEVEDLIISEKDVEAEFMRLEQRGSVLLEDGDRLPKDIRINEVYDMSQLDDI</sequence>
<dbReference type="OrthoDB" id="3056834at2759"/>
<comment type="caution">
    <text evidence="1">The sequence shown here is derived from an EMBL/GenBank/DDBJ whole genome shotgun (WGS) entry which is preliminary data.</text>
</comment>
<protein>
    <recommendedName>
        <fullName evidence="3">HAT C-terminal dimerisation domain-containing protein</fullName>
    </recommendedName>
</protein>
<dbReference type="Proteomes" id="UP000807306">
    <property type="component" value="Unassembled WGS sequence"/>
</dbReference>
<feature type="non-terminal residue" evidence="1">
    <location>
        <position position="216"/>
    </location>
</feature>
<feature type="non-terminal residue" evidence="1">
    <location>
        <position position="1"/>
    </location>
</feature>
<evidence type="ECO:0000313" key="2">
    <source>
        <dbReference type="Proteomes" id="UP000807306"/>
    </source>
</evidence>
<reference evidence="1" key="1">
    <citation type="submission" date="2020-11" db="EMBL/GenBank/DDBJ databases">
        <authorList>
            <consortium name="DOE Joint Genome Institute"/>
            <person name="Ahrendt S."/>
            <person name="Riley R."/>
            <person name="Andreopoulos W."/>
            <person name="Labutti K."/>
            <person name="Pangilinan J."/>
            <person name="Ruiz-Duenas F.J."/>
            <person name="Barrasa J.M."/>
            <person name="Sanchez-Garcia M."/>
            <person name="Camarero S."/>
            <person name="Miyauchi S."/>
            <person name="Serrano A."/>
            <person name="Linde D."/>
            <person name="Babiker R."/>
            <person name="Drula E."/>
            <person name="Ayuso-Fernandez I."/>
            <person name="Pacheco R."/>
            <person name="Padilla G."/>
            <person name="Ferreira P."/>
            <person name="Barriuso J."/>
            <person name="Kellner H."/>
            <person name="Castanera R."/>
            <person name="Alfaro M."/>
            <person name="Ramirez L."/>
            <person name="Pisabarro A.G."/>
            <person name="Kuo A."/>
            <person name="Tritt A."/>
            <person name="Lipzen A."/>
            <person name="He G."/>
            <person name="Yan M."/>
            <person name="Ng V."/>
            <person name="Cullen D."/>
            <person name="Martin F."/>
            <person name="Rosso M.-N."/>
            <person name="Henrissat B."/>
            <person name="Hibbett D."/>
            <person name="Martinez A.T."/>
            <person name="Grigoriev I.V."/>
        </authorList>
    </citation>
    <scope>NUCLEOTIDE SEQUENCE</scope>
    <source>
        <strain evidence="1">CBS 506.95</strain>
    </source>
</reference>